<protein>
    <submittedName>
        <fullName evidence="2">Phytanoyl-CoA dioxygenase</fullName>
    </submittedName>
</protein>
<sequence length="234" mass="26377">MSSALDFYKENGYIILKNAIPADLISAYEAVWLEAHSNNGEITSITGWENSNSFQEHDEILDIMCHQNIYNFLNLINDKLTLHLSFTTWTSTRKSWHQDSVSSNKEDASNYVGVWVALDNISADSGPFQFVPGSHKWDLDFDYVYSPDHQERAAQVLNQKILDTNSSAYAFTADKGDVLIWDGHLVHGAGSPKPDNFLRKSLIGHYALKVSSNVEYAAGRYFDDQNSGKNLFNN</sequence>
<dbReference type="Gene3D" id="2.60.120.620">
    <property type="entry name" value="q2cbj1_9rhob like domain"/>
    <property type="match status" value="1"/>
</dbReference>
<accession>A0A6J5NVD7</accession>
<dbReference type="PANTHER" id="PTHR20883">
    <property type="entry name" value="PHYTANOYL-COA DIOXYGENASE DOMAIN CONTAINING 1"/>
    <property type="match status" value="1"/>
</dbReference>
<reference evidence="2" key="1">
    <citation type="submission" date="2020-04" db="EMBL/GenBank/DDBJ databases">
        <authorList>
            <person name="Chiriac C."/>
            <person name="Salcher M."/>
            <person name="Ghai R."/>
            <person name="Kavagutti S V."/>
        </authorList>
    </citation>
    <scope>NUCLEOTIDE SEQUENCE</scope>
</reference>
<dbReference type="SUPFAM" id="SSF51197">
    <property type="entry name" value="Clavaminate synthase-like"/>
    <property type="match status" value="1"/>
</dbReference>
<dbReference type="PANTHER" id="PTHR20883:SF46">
    <property type="entry name" value="PHYTANOYL-COA HYDROXYLASE"/>
    <property type="match status" value="1"/>
</dbReference>
<evidence type="ECO:0000313" key="2">
    <source>
        <dbReference type="EMBL" id="CAB4162957.1"/>
    </source>
</evidence>
<evidence type="ECO:0000313" key="1">
    <source>
        <dbReference type="EMBL" id="CAB4143657.1"/>
    </source>
</evidence>
<gene>
    <name evidence="1" type="ORF">UFOVP436_201</name>
    <name evidence="2" type="ORF">UFOVP784_201</name>
</gene>
<proteinExistence type="predicted"/>
<dbReference type="EMBL" id="LR796737">
    <property type="protein sequence ID" value="CAB4162957.1"/>
    <property type="molecule type" value="Genomic_DNA"/>
</dbReference>
<name>A0A6J5NVD7_9CAUD</name>
<dbReference type="Pfam" id="PF05721">
    <property type="entry name" value="PhyH"/>
    <property type="match status" value="1"/>
</dbReference>
<dbReference type="InterPro" id="IPR008775">
    <property type="entry name" value="Phytyl_CoA_dOase-like"/>
</dbReference>
<organism evidence="2">
    <name type="scientific">uncultured Caudovirales phage</name>
    <dbReference type="NCBI Taxonomy" id="2100421"/>
    <lineage>
        <taxon>Viruses</taxon>
        <taxon>Duplodnaviria</taxon>
        <taxon>Heunggongvirae</taxon>
        <taxon>Uroviricota</taxon>
        <taxon>Caudoviricetes</taxon>
        <taxon>Peduoviridae</taxon>
        <taxon>Maltschvirus</taxon>
        <taxon>Maltschvirus maltsch</taxon>
    </lineage>
</organism>
<keyword evidence="2" id="KW-0223">Dioxygenase</keyword>
<keyword evidence="2" id="KW-0560">Oxidoreductase</keyword>
<dbReference type="EMBL" id="LR796418">
    <property type="protein sequence ID" value="CAB4143657.1"/>
    <property type="molecule type" value="Genomic_DNA"/>
</dbReference>
<dbReference type="GO" id="GO:0051213">
    <property type="term" value="F:dioxygenase activity"/>
    <property type="evidence" value="ECO:0007669"/>
    <property type="project" value="UniProtKB-KW"/>
</dbReference>